<evidence type="ECO:0000313" key="3">
    <source>
        <dbReference type="Proteomes" id="UP001626550"/>
    </source>
</evidence>
<name>A0ABD2Q526_9PLAT</name>
<dbReference type="AlphaFoldDB" id="A0ABD2Q526"/>
<reference evidence="2 3" key="1">
    <citation type="submission" date="2024-11" db="EMBL/GenBank/DDBJ databases">
        <title>Adaptive evolution of stress response genes in parasites aligns with host niche diversity.</title>
        <authorList>
            <person name="Hahn C."/>
            <person name="Resl P."/>
        </authorList>
    </citation>
    <scope>NUCLEOTIDE SEQUENCE [LARGE SCALE GENOMIC DNA]</scope>
    <source>
        <strain evidence="2">EGGRZ-B1_66</strain>
        <tissue evidence="2">Body</tissue>
    </source>
</reference>
<evidence type="ECO:0000256" key="1">
    <source>
        <dbReference type="SAM" id="MobiDB-lite"/>
    </source>
</evidence>
<dbReference type="Proteomes" id="UP001626550">
    <property type="component" value="Unassembled WGS sequence"/>
</dbReference>
<feature type="compositionally biased region" description="Polar residues" evidence="1">
    <location>
        <begin position="108"/>
        <end position="118"/>
    </location>
</feature>
<evidence type="ECO:0000313" key="2">
    <source>
        <dbReference type="EMBL" id="KAL3314702.1"/>
    </source>
</evidence>
<gene>
    <name evidence="2" type="ORF">Ciccas_006678</name>
</gene>
<accession>A0ABD2Q526</accession>
<keyword evidence="3" id="KW-1185">Reference proteome</keyword>
<proteinExistence type="predicted"/>
<feature type="region of interest" description="Disordered" evidence="1">
    <location>
        <begin position="104"/>
        <end position="142"/>
    </location>
</feature>
<organism evidence="2 3">
    <name type="scientific">Cichlidogyrus casuarinus</name>
    <dbReference type="NCBI Taxonomy" id="1844966"/>
    <lineage>
        <taxon>Eukaryota</taxon>
        <taxon>Metazoa</taxon>
        <taxon>Spiralia</taxon>
        <taxon>Lophotrochozoa</taxon>
        <taxon>Platyhelminthes</taxon>
        <taxon>Monogenea</taxon>
        <taxon>Monopisthocotylea</taxon>
        <taxon>Dactylogyridea</taxon>
        <taxon>Ancyrocephalidae</taxon>
        <taxon>Cichlidogyrus</taxon>
    </lineage>
</organism>
<feature type="non-terminal residue" evidence="2">
    <location>
        <position position="1"/>
    </location>
</feature>
<dbReference type="EMBL" id="JBJKFK010000927">
    <property type="protein sequence ID" value="KAL3314702.1"/>
    <property type="molecule type" value="Genomic_DNA"/>
</dbReference>
<sequence length="181" mass="20868">NVVETRAADNLISRPPKPYAQQNNGGRRRSDRTGSTPREELSALKHLVLMPESESSSFRTPLIPTFNLATMCKDEMAVPRGKLLYKRRPTDPSNEELAWLPNRLPVQRTRSTHNSNSLYEDRKPRRNSPYTRSVPSSERDHHKLHVPSLYTPQPQDVFFVSNSQQQVNYQRSPLYLCKLEA</sequence>
<comment type="caution">
    <text evidence="2">The sequence shown here is derived from an EMBL/GenBank/DDBJ whole genome shotgun (WGS) entry which is preliminary data.</text>
</comment>
<feature type="region of interest" description="Disordered" evidence="1">
    <location>
        <begin position="1"/>
        <end position="38"/>
    </location>
</feature>
<protein>
    <submittedName>
        <fullName evidence="2">Uncharacterized protein</fullName>
    </submittedName>
</protein>